<keyword evidence="6" id="KW-0031">Aminopeptidase</keyword>
<dbReference type="InterPro" id="IPR001930">
    <property type="entry name" value="Peptidase_M1"/>
</dbReference>
<dbReference type="AlphaFoldDB" id="A0A7K1XTN1"/>
<comment type="cofactor">
    <cofactor evidence="2">
        <name>Zn(2+)</name>
        <dbReference type="ChEBI" id="CHEBI:29105"/>
    </cofactor>
</comment>
<dbReference type="CDD" id="cd09603">
    <property type="entry name" value="M1_APN_like"/>
    <property type="match status" value="1"/>
</dbReference>
<dbReference type="RefSeq" id="WP_160905347.1">
    <property type="nucleotide sequence ID" value="NZ_WVHS01000001.1"/>
</dbReference>
<dbReference type="GO" id="GO:0043171">
    <property type="term" value="P:peptide catabolic process"/>
    <property type="evidence" value="ECO:0007669"/>
    <property type="project" value="TreeGrafter"/>
</dbReference>
<dbReference type="GO" id="GO:0008270">
    <property type="term" value="F:zinc ion binding"/>
    <property type="evidence" value="ECO:0007669"/>
    <property type="project" value="InterPro"/>
</dbReference>
<evidence type="ECO:0000256" key="9">
    <source>
        <dbReference type="ARBA" id="ARBA00022801"/>
    </source>
</evidence>
<dbReference type="PANTHER" id="PTHR11533">
    <property type="entry name" value="PROTEASE M1 ZINC METALLOPROTEASE"/>
    <property type="match status" value="1"/>
</dbReference>
<evidence type="ECO:0000256" key="10">
    <source>
        <dbReference type="ARBA" id="ARBA00022833"/>
    </source>
</evidence>
<dbReference type="Pfam" id="PF17900">
    <property type="entry name" value="Peptidase_M1_N"/>
    <property type="match status" value="1"/>
</dbReference>
<dbReference type="GO" id="GO:0070006">
    <property type="term" value="F:metalloaminopeptidase activity"/>
    <property type="evidence" value="ECO:0007669"/>
    <property type="project" value="TreeGrafter"/>
</dbReference>
<keyword evidence="10" id="KW-0862">Zinc</keyword>
<evidence type="ECO:0000256" key="8">
    <source>
        <dbReference type="ARBA" id="ARBA00022723"/>
    </source>
</evidence>
<dbReference type="InterPro" id="IPR042097">
    <property type="entry name" value="Aminopeptidase_N-like_N_sf"/>
</dbReference>
<dbReference type="EMBL" id="WVHS01000001">
    <property type="protein sequence ID" value="MXV14373.1"/>
    <property type="molecule type" value="Genomic_DNA"/>
</dbReference>
<keyword evidence="7" id="KW-0645">Protease</keyword>
<evidence type="ECO:0000256" key="5">
    <source>
        <dbReference type="ARBA" id="ARBA00015611"/>
    </source>
</evidence>
<evidence type="ECO:0000259" key="13">
    <source>
        <dbReference type="Pfam" id="PF01433"/>
    </source>
</evidence>
<gene>
    <name evidence="15" type="ORF">GS398_03620</name>
</gene>
<dbReference type="InterPro" id="IPR014782">
    <property type="entry name" value="Peptidase_M1_dom"/>
</dbReference>
<evidence type="ECO:0000256" key="1">
    <source>
        <dbReference type="ARBA" id="ARBA00000098"/>
    </source>
</evidence>
<feature type="domain" description="Aminopeptidase N-like N-terminal" evidence="14">
    <location>
        <begin position="30"/>
        <end position="199"/>
    </location>
</feature>
<reference evidence="15 16" key="1">
    <citation type="submission" date="2019-11" db="EMBL/GenBank/DDBJ databases">
        <title>Pedobacter sp. HMF7056 Genome sequencing and assembly.</title>
        <authorList>
            <person name="Kang H."/>
            <person name="Kim H."/>
            <person name="Joh K."/>
        </authorList>
    </citation>
    <scope>NUCLEOTIDE SEQUENCE [LARGE SCALE GENOMIC DNA]</scope>
    <source>
        <strain evidence="15 16">HMF7056</strain>
    </source>
</reference>
<dbReference type="GO" id="GO:0006508">
    <property type="term" value="P:proteolysis"/>
    <property type="evidence" value="ECO:0007669"/>
    <property type="project" value="UniProtKB-KW"/>
</dbReference>
<evidence type="ECO:0000256" key="11">
    <source>
        <dbReference type="ARBA" id="ARBA00023049"/>
    </source>
</evidence>
<proteinExistence type="inferred from homology"/>
<organism evidence="15 16">
    <name type="scientific">Hufsiella ginkgonis</name>
    <dbReference type="NCBI Taxonomy" id="2695274"/>
    <lineage>
        <taxon>Bacteria</taxon>
        <taxon>Pseudomonadati</taxon>
        <taxon>Bacteroidota</taxon>
        <taxon>Sphingobacteriia</taxon>
        <taxon>Sphingobacteriales</taxon>
        <taxon>Sphingobacteriaceae</taxon>
        <taxon>Hufsiella</taxon>
    </lineage>
</organism>
<sequence length="522" mass="58518">MKLSNILACLLFPVAQHGLAQVNPAIDIRHYTFNVTINDDNDRIQGRASIDLKLNQPADSVVLDLMNVEPSGKGMKVEQVLAAGTPAGYRQTAEKLVIYITGAKSSIVHVDITYAGIPANGLVISKNQFGQRTFFADNWPNRARYWVPCIDHPADKATVTFVVTAPAHYRVVANGLLVSENAAGGQKTTTYAEPVPLPTKVMVFGAADFNVKQTGKVGDVAVSSWTFDKEPRPDGYDSAPAILKYLVETVGPFSYGKLAHVQSKTMFGGMENAGAIFYFEKSPGDAGIESLIAHETAHQWFGDAATEKNWPHVWLSEGFATYLTNTYLEQKYGADSLKKRMAEQRTKIINFERRRFTPVIDSVQDNYMQILNANSYEKGAWTLHMLRRKLGDKQFWEGIRTYYKLYRDRNADTDDLRRVFEKISGTDLKPFFTQWLYRPGSPKLAVKWEYDSQKKDITLRVTQTQADLYDVPLEFSLPGDMKPRTMQLRNRTTVVRIAAAKAPGTIRIDPNVNLLATINLTN</sequence>
<dbReference type="SUPFAM" id="SSF55486">
    <property type="entry name" value="Metalloproteases ('zincins'), catalytic domain"/>
    <property type="match status" value="1"/>
</dbReference>
<evidence type="ECO:0000256" key="3">
    <source>
        <dbReference type="ARBA" id="ARBA00010136"/>
    </source>
</evidence>
<dbReference type="GO" id="GO:0005737">
    <property type="term" value="C:cytoplasm"/>
    <property type="evidence" value="ECO:0007669"/>
    <property type="project" value="TreeGrafter"/>
</dbReference>
<dbReference type="GO" id="GO:0005615">
    <property type="term" value="C:extracellular space"/>
    <property type="evidence" value="ECO:0007669"/>
    <property type="project" value="TreeGrafter"/>
</dbReference>
<dbReference type="Pfam" id="PF01433">
    <property type="entry name" value="Peptidase_M1"/>
    <property type="match status" value="1"/>
</dbReference>
<evidence type="ECO:0000256" key="7">
    <source>
        <dbReference type="ARBA" id="ARBA00022670"/>
    </source>
</evidence>
<evidence type="ECO:0000256" key="2">
    <source>
        <dbReference type="ARBA" id="ARBA00001947"/>
    </source>
</evidence>
<evidence type="ECO:0000256" key="12">
    <source>
        <dbReference type="SAM" id="SignalP"/>
    </source>
</evidence>
<dbReference type="GO" id="GO:0016020">
    <property type="term" value="C:membrane"/>
    <property type="evidence" value="ECO:0007669"/>
    <property type="project" value="TreeGrafter"/>
</dbReference>
<evidence type="ECO:0000256" key="6">
    <source>
        <dbReference type="ARBA" id="ARBA00022438"/>
    </source>
</evidence>
<comment type="caution">
    <text evidence="15">The sequence shown here is derived from an EMBL/GenBank/DDBJ whole genome shotgun (WGS) entry which is preliminary data.</text>
</comment>
<comment type="similarity">
    <text evidence="3">Belongs to the peptidase M1 family.</text>
</comment>
<dbReference type="GO" id="GO:0042277">
    <property type="term" value="F:peptide binding"/>
    <property type="evidence" value="ECO:0007669"/>
    <property type="project" value="TreeGrafter"/>
</dbReference>
<keyword evidence="12" id="KW-0732">Signal</keyword>
<feature type="chain" id="PRO_5029583758" description="Aminopeptidase N" evidence="12">
    <location>
        <begin position="21"/>
        <end position="522"/>
    </location>
</feature>
<dbReference type="Proteomes" id="UP000451233">
    <property type="component" value="Unassembled WGS sequence"/>
</dbReference>
<dbReference type="Gene3D" id="1.10.390.10">
    <property type="entry name" value="Neutral Protease Domain 2"/>
    <property type="match status" value="1"/>
</dbReference>
<keyword evidence="8" id="KW-0479">Metal-binding</keyword>
<feature type="signal peptide" evidence="12">
    <location>
        <begin position="1"/>
        <end position="20"/>
    </location>
</feature>
<dbReference type="InterPro" id="IPR045357">
    <property type="entry name" value="Aminopeptidase_N-like_N"/>
</dbReference>
<feature type="domain" description="Peptidase M1 membrane alanine aminopeptidase" evidence="13">
    <location>
        <begin position="252"/>
        <end position="435"/>
    </location>
</feature>
<dbReference type="PANTHER" id="PTHR11533:SF174">
    <property type="entry name" value="PUROMYCIN-SENSITIVE AMINOPEPTIDASE-RELATED"/>
    <property type="match status" value="1"/>
</dbReference>
<dbReference type="InterPro" id="IPR027268">
    <property type="entry name" value="Peptidase_M4/M1_CTD_sf"/>
</dbReference>
<dbReference type="PRINTS" id="PR00756">
    <property type="entry name" value="ALADIPTASE"/>
</dbReference>
<keyword evidence="11" id="KW-0482">Metalloprotease</keyword>
<keyword evidence="9" id="KW-0378">Hydrolase</keyword>
<keyword evidence="16" id="KW-1185">Reference proteome</keyword>
<dbReference type="GO" id="GO:0016285">
    <property type="term" value="F:alanyl aminopeptidase activity"/>
    <property type="evidence" value="ECO:0007669"/>
    <property type="project" value="UniProtKB-EC"/>
</dbReference>
<dbReference type="SUPFAM" id="SSF63737">
    <property type="entry name" value="Leukotriene A4 hydrolase N-terminal domain"/>
    <property type="match status" value="1"/>
</dbReference>
<name>A0A7K1XTN1_9SPHI</name>
<dbReference type="Gene3D" id="2.60.40.1730">
    <property type="entry name" value="tricorn interacting facor f3 domain"/>
    <property type="match status" value="1"/>
</dbReference>
<evidence type="ECO:0000313" key="16">
    <source>
        <dbReference type="Proteomes" id="UP000451233"/>
    </source>
</evidence>
<dbReference type="EC" id="3.4.11.2" evidence="4"/>
<evidence type="ECO:0000256" key="4">
    <source>
        <dbReference type="ARBA" id="ARBA00012564"/>
    </source>
</evidence>
<comment type="catalytic activity">
    <reaction evidence="1">
        <text>Release of an N-terminal amino acid, Xaa-|-Yaa- from a peptide, amide or arylamide. Xaa is preferably Ala, but may be most amino acids including Pro (slow action). When a terminal hydrophobic residue is followed by a prolyl residue, the two may be released as an intact Xaa-Pro dipeptide.</text>
        <dbReference type="EC" id="3.4.11.2"/>
    </reaction>
</comment>
<evidence type="ECO:0000259" key="14">
    <source>
        <dbReference type="Pfam" id="PF17900"/>
    </source>
</evidence>
<evidence type="ECO:0000313" key="15">
    <source>
        <dbReference type="EMBL" id="MXV14373.1"/>
    </source>
</evidence>
<dbReference type="InterPro" id="IPR050344">
    <property type="entry name" value="Peptidase_M1_aminopeptidases"/>
</dbReference>
<accession>A0A7K1XTN1</accession>
<protein>
    <recommendedName>
        <fullName evidence="5">Aminopeptidase N</fullName>
        <ecNumber evidence="4">3.4.11.2</ecNumber>
    </recommendedName>
</protein>